<dbReference type="Pfam" id="PF00702">
    <property type="entry name" value="Hydrolase"/>
    <property type="match status" value="1"/>
</dbReference>
<dbReference type="OrthoDB" id="9814270at2"/>
<dbReference type="Pfam" id="PF00122">
    <property type="entry name" value="E1-E2_ATPase"/>
    <property type="match status" value="1"/>
</dbReference>
<dbReference type="GO" id="GO:0005507">
    <property type="term" value="F:copper ion binding"/>
    <property type="evidence" value="ECO:0007669"/>
    <property type="project" value="TreeGrafter"/>
</dbReference>
<comment type="catalytic activity">
    <reaction evidence="11">
        <text>Cu(2+)(in) + ATP + H2O = Cu(2+)(out) + ADP + phosphate + H(+)</text>
        <dbReference type="Rhea" id="RHEA:10376"/>
        <dbReference type="ChEBI" id="CHEBI:15377"/>
        <dbReference type="ChEBI" id="CHEBI:15378"/>
        <dbReference type="ChEBI" id="CHEBI:29036"/>
        <dbReference type="ChEBI" id="CHEBI:30616"/>
        <dbReference type="ChEBI" id="CHEBI:43474"/>
        <dbReference type="ChEBI" id="CHEBI:456216"/>
        <dbReference type="EC" id="7.2.2.9"/>
    </reaction>
</comment>
<keyword evidence="3 12" id="KW-0812">Transmembrane</keyword>
<evidence type="ECO:0000256" key="10">
    <source>
        <dbReference type="ARBA" id="ARBA00038904"/>
    </source>
</evidence>
<dbReference type="GO" id="GO:0043682">
    <property type="term" value="F:P-type divalent copper transporter activity"/>
    <property type="evidence" value="ECO:0007669"/>
    <property type="project" value="UniProtKB-EC"/>
</dbReference>
<keyword evidence="15" id="KW-1185">Reference proteome</keyword>
<evidence type="ECO:0000256" key="12">
    <source>
        <dbReference type="RuleBase" id="RU362081"/>
    </source>
</evidence>
<dbReference type="GO" id="GO:0005886">
    <property type="term" value="C:plasma membrane"/>
    <property type="evidence" value="ECO:0007669"/>
    <property type="project" value="UniProtKB-SubCell"/>
</dbReference>
<comment type="subcellular location">
    <subcellularLocation>
        <location evidence="12">Cell membrane</location>
    </subcellularLocation>
    <subcellularLocation>
        <location evidence="1">Endomembrane system</location>
        <topology evidence="1">Multi-pass membrane protein</topology>
    </subcellularLocation>
</comment>
<feature type="transmembrane region" description="Helical" evidence="12">
    <location>
        <begin position="127"/>
        <end position="144"/>
    </location>
</feature>
<evidence type="ECO:0000256" key="5">
    <source>
        <dbReference type="ARBA" id="ARBA00022741"/>
    </source>
</evidence>
<dbReference type="InterPro" id="IPR006121">
    <property type="entry name" value="HMA_dom"/>
</dbReference>
<dbReference type="Pfam" id="PF00403">
    <property type="entry name" value="HMA"/>
    <property type="match status" value="1"/>
</dbReference>
<dbReference type="InterPro" id="IPR027256">
    <property type="entry name" value="P-typ_ATPase_IB"/>
</dbReference>
<dbReference type="PROSITE" id="PS50846">
    <property type="entry name" value="HMA_2"/>
    <property type="match status" value="1"/>
</dbReference>
<evidence type="ECO:0000256" key="11">
    <source>
        <dbReference type="ARBA" id="ARBA00047424"/>
    </source>
</evidence>
<dbReference type="PANTHER" id="PTHR43520">
    <property type="entry name" value="ATP7, ISOFORM B"/>
    <property type="match status" value="1"/>
</dbReference>
<evidence type="ECO:0000259" key="13">
    <source>
        <dbReference type="PROSITE" id="PS50846"/>
    </source>
</evidence>
<evidence type="ECO:0000256" key="8">
    <source>
        <dbReference type="ARBA" id="ARBA00022989"/>
    </source>
</evidence>
<organism evidence="14 15">
    <name type="scientific">Litorivicinus lipolyticus</name>
    <dbReference type="NCBI Taxonomy" id="418701"/>
    <lineage>
        <taxon>Bacteria</taxon>
        <taxon>Pseudomonadati</taxon>
        <taxon>Pseudomonadota</taxon>
        <taxon>Gammaproteobacteria</taxon>
        <taxon>Oceanospirillales</taxon>
        <taxon>Litorivicinaceae</taxon>
        <taxon>Litorivicinus</taxon>
    </lineage>
</organism>
<evidence type="ECO:0000256" key="3">
    <source>
        <dbReference type="ARBA" id="ARBA00022692"/>
    </source>
</evidence>
<dbReference type="EC" id="7.2.2.9" evidence="10"/>
<reference evidence="14 15" key="1">
    <citation type="submission" date="2019-11" db="EMBL/GenBank/DDBJ databases">
        <authorList>
            <person name="Khan S.A."/>
            <person name="Jeon C.O."/>
            <person name="Chun B.H."/>
        </authorList>
    </citation>
    <scope>NUCLEOTIDE SEQUENCE [LARGE SCALE GENOMIC DNA]</scope>
    <source>
        <strain evidence="14 15">IMCC 1097</strain>
    </source>
</reference>
<keyword evidence="14" id="KW-0378">Hydrolase</keyword>
<dbReference type="Proteomes" id="UP000388235">
    <property type="component" value="Chromosome"/>
</dbReference>
<dbReference type="AlphaFoldDB" id="A0A5Q2QC68"/>
<dbReference type="CDD" id="cd00371">
    <property type="entry name" value="HMA"/>
    <property type="match status" value="1"/>
</dbReference>
<evidence type="ECO:0000256" key="7">
    <source>
        <dbReference type="ARBA" id="ARBA00022967"/>
    </source>
</evidence>
<dbReference type="GO" id="GO:0005524">
    <property type="term" value="F:ATP binding"/>
    <property type="evidence" value="ECO:0007669"/>
    <property type="project" value="UniProtKB-UniRule"/>
</dbReference>
<dbReference type="InterPro" id="IPR017969">
    <property type="entry name" value="Heavy-metal-associated_CS"/>
</dbReference>
<sequence>MNETASYQIEGLSCGSCVGRVDKALSETPAVIEAAVNLATRRATVIFDASQISHDDIAQVITNAGYPARYQAPEAPVPVIDLSGETRQLGRQFILAAALAVPVVIVEMGAHLVPAMHHWVERTLGNWNHPLQLLFAIAMMAGPGRPFYRHGFPALLQGRPDMNSLVAVGTTAAFVFSLVVMFAPGLIPGAAHAVYFESVAVVIALILLGRFLEARAKGQTGQAIQRLVGLQPDTALVLVKGRPVERPIAHIHRGDRVRVRPGERIALDAEIVSGQGHVDESMLTGEPIPVAKGPGDALIGGTLNTNASFDCDVTQTGADTVLAKIIATVQDAQSAKLPIQSVVNRVTLWFVPAIMGLSALTLLAWLSLSDQPALAMVAAVSVLIIACPCAMGLATPTSIMIGTGKAAEFGVLFRRGDALQALSEVTTVALDKTGTLTEGKPRVTDQLCAEGVSVDQLMALAAALEAHSEHPIARAIVAAAPAELASAEGVVSVTGGGIRGRVEGAEVALGSRAMMDSDFSVFNGADQALAKAGKTLAYLERDGLPVGVIAVADTIKASTPGAIQALKSRGLRLVMISGDQPAAAEAIGRELGITEVIAGVLPDGKVAALRALQTGGPVAFVGDGINDAPALAVADVGIAIGSGTDVAIESADVVLMSGNLQGVVDAINVSDATLRNIHQNLFWAFGYNVALIPVAAGVFYPAMGWLLSPMFAAGAMGLSSVFVVMNALRLRGLKRSA</sequence>
<dbReference type="Gene3D" id="3.30.70.100">
    <property type="match status" value="1"/>
</dbReference>
<feature type="domain" description="HMA" evidence="13">
    <location>
        <begin position="3"/>
        <end position="69"/>
    </location>
</feature>
<proteinExistence type="inferred from homology"/>
<comment type="similarity">
    <text evidence="2 12">Belongs to the cation transport ATPase (P-type) (TC 3.A.3) family. Type IB subfamily.</text>
</comment>
<feature type="transmembrane region" description="Helical" evidence="12">
    <location>
        <begin position="193"/>
        <end position="212"/>
    </location>
</feature>
<keyword evidence="5 12" id="KW-0547">Nucleotide-binding</keyword>
<feature type="transmembrane region" description="Helical" evidence="12">
    <location>
        <begin position="346"/>
        <end position="368"/>
    </location>
</feature>
<dbReference type="CDD" id="cd02094">
    <property type="entry name" value="P-type_ATPase_Cu-like"/>
    <property type="match status" value="1"/>
</dbReference>
<keyword evidence="4 12" id="KW-0479">Metal-binding</keyword>
<evidence type="ECO:0000313" key="15">
    <source>
        <dbReference type="Proteomes" id="UP000388235"/>
    </source>
</evidence>
<evidence type="ECO:0000256" key="1">
    <source>
        <dbReference type="ARBA" id="ARBA00004127"/>
    </source>
</evidence>
<dbReference type="SUPFAM" id="SSF81653">
    <property type="entry name" value="Calcium ATPase, transduction domain A"/>
    <property type="match status" value="1"/>
</dbReference>
<evidence type="ECO:0000313" key="14">
    <source>
        <dbReference type="EMBL" id="QGG79606.1"/>
    </source>
</evidence>
<dbReference type="InterPro" id="IPR023214">
    <property type="entry name" value="HAD_sf"/>
</dbReference>
<dbReference type="PROSITE" id="PS00154">
    <property type="entry name" value="ATPASE_E1_E2"/>
    <property type="match status" value="1"/>
</dbReference>
<dbReference type="Gene3D" id="2.70.150.10">
    <property type="entry name" value="Calcium-transporting ATPase, cytoplasmic transduction domain A"/>
    <property type="match status" value="1"/>
</dbReference>
<dbReference type="NCBIfam" id="TIGR01494">
    <property type="entry name" value="ATPase_P-type"/>
    <property type="match status" value="1"/>
</dbReference>
<name>A0A5Q2QC68_9GAMM</name>
<dbReference type="SUPFAM" id="SSF81665">
    <property type="entry name" value="Calcium ATPase, transmembrane domain M"/>
    <property type="match status" value="1"/>
</dbReference>
<accession>A0A5Q2QC68</accession>
<dbReference type="GO" id="GO:0055070">
    <property type="term" value="P:copper ion homeostasis"/>
    <property type="evidence" value="ECO:0007669"/>
    <property type="project" value="TreeGrafter"/>
</dbReference>
<keyword evidence="12" id="KW-1003">Cell membrane</keyword>
<dbReference type="InterPro" id="IPR018303">
    <property type="entry name" value="ATPase_P-typ_P_site"/>
</dbReference>
<dbReference type="InterPro" id="IPR059000">
    <property type="entry name" value="ATPase_P-type_domA"/>
</dbReference>
<dbReference type="KEGG" id="llp:GH975_03090"/>
<feature type="transmembrane region" description="Helical" evidence="12">
    <location>
        <begin position="165"/>
        <end position="187"/>
    </location>
</feature>
<dbReference type="PRINTS" id="PR00119">
    <property type="entry name" value="CATATPASE"/>
</dbReference>
<evidence type="ECO:0000256" key="4">
    <source>
        <dbReference type="ARBA" id="ARBA00022723"/>
    </source>
</evidence>
<keyword evidence="6 12" id="KW-0067">ATP-binding</keyword>
<feature type="transmembrane region" description="Helical" evidence="12">
    <location>
        <begin position="374"/>
        <end position="395"/>
    </location>
</feature>
<dbReference type="Gene3D" id="3.40.50.1000">
    <property type="entry name" value="HAD superfamily/HAD-like"/>
    <property type="match status" value="1"/>
</dbReference>
<feature type="transmembrane region" description="Helical" evidence="12">
    <location>
        <begin position="93"/>
        <end position="115"/>
    </location>
</feature>
<gene>
    <name evidence="14" type="ORF">GH975_03090</name>
</gene>
<dbReference type="SUPFAM" id="SSF56784">
    <property type="entry name" value="HAD-like"/>
    <property type="match status" value="1"/>
</dbReference>
<dbReference type="Gene3D" id="3.40.1110.10">
    <property type="entry name" value="Calcium-transporting ATPase, cytoplasmic domain N"/>
    <property type="match status" value="1"/>
</dbReference>
<dbReference type="InterPro" id="IPR023299">
    <property type="entry name" value="ATPase_P-typ_cyto_dom_N"/>
</dbReference>
<dbReference type="InterPro" id="IPR036412">
    <property type="entry name" value="HAD-like_sf"/>
</dbReference>
<dbReference type="FunFam" id="3.30.70.100:FF:000005">
    <property type="entry name" value="Copper-exporting P-type ATPase A"/>
    <property type="match status" value="1"/>
</dbReference>
<dbReference type="NCBIfam" id="TIGR01511">
    <property type="entry name" value="ATPase-IB1_Cu"/>
    <property type="match status" value="1"/>
</dbReference>
<dbReference type="PRINTS" id="PR00943">
    <property type="entry name" value="CUATPASE"/>
</dbReference>
<dbReference type="FunFam" id="2.70.150.10:FF:000002">
    <property type="entry name" value="Copper-transporting ATPase 1, putative"/>
    <property type="match status" value="1"/>
</dbReference>
<evidence type="ECO:0000256" key="6">
    <source>
        <dbReference type="ARBA" id="ARBA00022840"/>
    </source>
</evidence>
<dbReference type="GO" id="GO:0016887">
    <property type="term" value="F:ATP hydrolysis activity"/>
    <property type="evidence" value="ECO:0007669"/>
    <property type="project" value="InterPro"/>
</dbReference>
<evidence type="ECO:0000256" key="9">
    <source>
        <dbReference type="ARBA" id="ARBA00023136"/>
    </source>
</evidence>
<dbReference type="InterPro" id="IPR036163">
    <property type="entry name" value="HMA_dom_sf"/>
</dbReference>
<dbReference type="InterPro" id="IPR001757">
    <property type="entry name" value="P_typ_ATPase"/>
</dbReference>
<keyword evidence="9 12" id="KW-0472">Membrane</keyword>
<dbReference type="SUPFAM" id="SSF55008">
    <property type="entry name" value="HMA, heavy metal-associated domain"/>
    <property type="match status" value="1"/>
</dbReference>
<dbReference type="EMBL" id="CP045871">
    <property type="protein sequence ID" value="QGG79606.1"/>
    <property type="molecule type" value="Genomic_DNA"/>
</dbReference>
<dbReference type="RefSeq" id="WP_153713110.1">
    <property type="nucleotide sequence ID" value="NZ_CP045871.1"/>
</dbReference>
<protein>
    <recommendedName>
        <fullName evidence="10">P-type Cu(2+) transporter</fullName>
        <ecNumber evidence="10">7.2.2.9</ecNumber>
    </recommendedName>
</protein>
<feature type="transmembrane region" description="Helical" evidence="12">
    <location>
        <begin position="706"/>
        <end position="728"/>
    </location>
</feature>
<feature type="transmembrane region" description="Helical" evidence="12">
    <location>
        <begin position="681"/>
        <end position="700"/>
    </location>
</feature>
<dbReference type="PROSITE" id="PS01047">
    <property type="entry name" value="HMA_1"/>
    <property type="match status" value="1"/>
</dbReference>
<dbReference type="NCBIfam" id="TIGR01525">
    <property type="entry name" value="ATPase-IB_hvy"/>
    <property type="match status" value="1"/>
</dbReference>
<dbReference type="GO" id="GO:0012505">
    <property type="term" value="C:endomembrane system"/>
    <property type="evidence" value="ECO:0007669"/>
    <property type="project" value="UniProtKB-SubCell"/>
</dbReference>
<keyword evidence="7" id="KW-1278">Translocase</keyword>
<evidence type="ECO:0000256" key="2">
    <source>
        <dbReference type="ARBA" id="ARBA00006024"/>
    </source>
</evidence>
<dbReference type="InterPro" id="IPR008250">
    <property type="entry name" value="ATPase_P-typ_transduc_dom_A_sf"/>
</dbReference>
<dbReference type="InterPro" id="IPR023298">
    <property type="entry name" value="ATPase_P-typ_TM_dom_sf"/>
</dbReference>
<keyword evidence="8 12" id="KW-1133">Transmembrane helix</keyword>
<dbReference type="PANTHER" id="PTHR43520:SF8">
    <property type="entry name" value="P-TYPE CU(+) TRANSPORTER"/>
    <property type="match status" value="1"/>
</dbReference>